<accession>M0D3N2</accession>
<dbReference type="InterPro" id="IPR029017">
    <property type="entry name" value="Enolase-like_N"/>
</dbReference>
<dbReference type="GO" id="GO:0046872">
    <property type="term" value="F:metal ion binding"/>
    <property type="evidence" value="ECO:0007669"/>
    <property type="project" value="UniProtKB-KW"/>
</dbReference>
<proteinExistence type="inferred from homology"/>
<gene>
    <name evidence="7" type="ORF">C475_03784</name>
</gene>
<dbReference type="PATRIC" id="fig|797114.5.peg.769"/>
<dbReference type="SMART" id="SM00922">
    <property type="entry name" value="MR_MLE"/>
    <property type="match status" value="1"/>
</dbReference>
<evidence type="ECO:0000256" key="1">
    <source>
        <dbReference type="ARBA" id="ARBA00001946"/>
    </source>
</evidence>
<dbReference type="InterPro" id="IPR034593">
    <property type="entry name" value="DgoD-like"/>
</dbReference>
<dbReference type="InterPro" id="IPR013341">
    <property type="entry name" value="Mandelate_racemase_N_dom"/>
</dbReference>
<dbReference type="SUPFAM" id="SSF51604">
    <property type="entry name" value="Enolase C-terminal domain-like"/>
    <property type="match status" value="1"/>
</dbReference>
<dbReference type="RefSeq" id="WP_006882429.1">
    <property type="nucleotide sequence ID" value="NZ_AOIU01000008.1"/>
</dbReference>
<dbReference type="PROSITE" id="PS00909">
    <property type="entry name" value="MR_MLE_2"/>
    <property type="match status" value="1"/>
</dbReference>
<dbReference type="CDD" id="cd03319">
    <property type="entry name" value="L-Ala-DL-Glu_epimerase"/>
    <property type="match status" value="1"/>
</dbReference>
<name>M0D3N2_9EURY</name>
<dbReference type="SFLD" id="SFLDF00009">
    <property type="entry name" value="o-succinylbenzoate_synthase"/>
    <property type="match status" value="1"/>
</dbReference>
<dbReference type="OrthoDB" id="372081at2157"/>
<dbReference type="PANTHER" id="PTHR48080">
    <property type="entry name" value="D-GALACTONATE DEHYDRATASE-RELATED"/>
    <property type="match status" value="1"/>
</dbReference>
<dbReference type="Gene3D" id="3.20.20.120">
    <property type="entry name" value="Enolase-like C-terminal domain"/>
    <property type="match status" value="1"/>
</dbReference>
<feature type="domain" description="Mandelate racemase/muconate lactonizing enzyme C-terminal" evidence="6">
    <location>
        <begin position="145"/>
        <end position="238"/>
    </location>
</feature>
<dbReference type="InterPro" id="IPR034603">
    <property type="entry name" value="Dipeptide_epimerase"/>
</dbReference>
<dbReference type="eggNOG" id="arCOG01168">
    <property type="taxonomic scope" value="Archaea"/>
</dbReference>
<dbReference type="Proteomes" id="UP000011626">
    <property type="component" value="Unassembled WGS sequence"/>
</dbReference>
<dbReference type="InterPro" id="IPR029065">
    <property type="entry name" value="Enolase_C-like"/>
</dbReference>
<sequence length="353" mass="37098">MPASADADLTTEFERLSLPLADPFTIARGTTETAENVLVQVSDGSHEGIGAAAPSTYYGETPATVEAVLPDLLEVVEEVGDPHVRQRIDRELRERVGANPAARAAVDTALADLAAKRLDVPLYRQWGLDPAAAPTSSFSIGLAEPDETRRWAERAVDEGYSILKVKLGAGRTAERLAAVREGAPEATVRVDANAAWTPAEAVAKTETLSGHGVEFVEQPVPADDIAGLRRVRDQGAVPVAADESVERATDVPSIADAVDIVVAKLQKCGSLRETRRVAEIAQARGCEAMIGCMVASNATIAASAHLAPLFDYADLDGSLLLDADPFEGVPMSDGEIDLAAVDRSGTGAVEVDE</sequence>
<dbReference type="GO" id="GO:0009063">
    <property type="term" value="P:amino acid catabolic process"/>
    <property type="evidence" value="ECO:0007669"/>
    <property type="project" value="InterPro"/>
</dbReference>
<evidence type="ECO:0000313" key="8">
    <source>
        <dbReference type="Proteomes" id="UP000011626"/>
    </source>
</evidence>
<dbReference type="InterPro" id="IPR036849">
    <property type="entry name" value="Enolase-like_C_sf"/>
</dbReference>
<keyword evidence="3" id="KW-0479">Metal-binding</keyword>
<dbReference type="SFLD" id="SFLDS00001">
    <property type="entry name" value="Enolase"/>
    <property type="match status" value="1"/>
</dbReference>
<organism evidence="7 8">
    <name type="scientific">Halosimplex carlsbadense 2-9-1</name>
    <dbReference type="NCBI Taxonomy" id="797114"/>
    <lineage>
        <taxon>Archaea</taxon>
        <taxon>Methanobacteriati</taxon>
        <taxon>Methanobacteriota</taxon>
        <taxon>Stenosarchaea group</taxon>
        <taxon>Halobacteria</taxon>
        <taxon>Halobacteriales</taxon>
        <taxon>Haloarculaceae</taxon>
        <taxon>Halosimplex</taxon>
    </lineage>
</organism>
<evidence type="ECO:0000256" key="2">
    <source>
        <dbReference type="ARBA" id="ARBA00008031"/>
    </source>
</evidence>
<keyword evidence="5" id="KW-0413">Isomerase</keyword>
<dbReference type="Pfam" id="PF02746">
    <property type="entry name" value="MR_MLE_N"/>
    <property type="match status" value="1"/>
</dbReference>
<comment type="cofactor">
    <cofactor evidence="1">
        <name>Mg(2+)</name>
        <dbReference type="ChEBI" id="CHEBI:18420"/>
    </cofactor>
</comment>
<reference evidence="7 8" key="1">
    <citation type="journal article" date="2014" name="PLoS Genet.">
        <title>Phylogenetically driven sequencing of extremely halophilic archaea reveals strategies for static and dynamic osmo-response.</title>
        <authorList>
            <person name="Becker E.A."/>
            <person name="Seitzer P.M."/>
            <person name="Tritt A."/>
            <person name="Larsen D."/>
            <person name="Krusor M."/>
            <person name="Yao A.I."/>
            <person name="Wu D."/>
            <person name="Madern D."/>
            <person name="Eisen J.A."/>
            <person name="Darling A.E."/>
            <person name="Facciotti M.T."/>
        </authorList>
    </citation>
    <scope>NUCLEOTIDE SEQUENCE [LARGE SCALE GENOMIC DNA]</scope>
    <source>
        <strain evidence="7 8">2-9-1</strain>
    </source>
</reference>
<keyword evidence="8" id="KW-1185">Reference proteome</keyword>
<dbReference type="InterPro" id="IPR013342">
    <property type="entry name" value="Mandelate_racemase_C"/>
</dbReference>
<dbReference type="GO" id="GO:0016855">
    <property type="term" value="F:racemase and epimerase activity, acting on amino acids and derivatives"/>
    <property type="evidence" value="ECO:0007669"/>
    <property type="project" value="InterPro"/>
</dbReference>
<evidence type="ECO:0000259" key="6">
    <source>
        <dbReference type="SMART" id="SM00922"/>
    </source>
</evidence>
<dbReference type="Pfam" id="PF13378">
    <property type="entry name" value="MR_MLE_C"/>
    <property type="match status" value="1"/>
</dbReference>
<comment type="similarity">
    <text evidence="2">Belongs to the mandelate racemase/muconate lactonizing enzyme family.</text>
</comment>
<dbReference type="InterPro" id="IPR018110">
    <property type="entry name" value="Mandel_Rmase/mucon_lact_enz_CS"/>
</dbReference>
<dbReference type="Gene3D" id="3.30.390.10">
    <property type="entry name" value="Enolase-like, N-terminal domain"/>
    <property type="match status" value="1"/>
</dbReference>
<dbReference type="SFLD" id="SFLDG00180">
    <property type="entry name" value="muconate_cycloisomerase"/>
    <property type="match status" value="1"/>
</dbReference>
<evidence type="ECO:0000256" key="3">
    <source>
        <dbReference type="ARBA" id="ARBA00022723"/>
    </source>
</evidence>
<dbReference type="EMBL" id="AOIU01000008">
    <property type="protein sequence ID" value="ELZ29307.1"/>
    <property type="molecule type" value="Genomic_DNA"/>
</dbReference>
<evidence type="ECO:0000256" key="4">
    <source>
        <dbReference type="ARBA" id="ARBA00022842"/>
    </source>
</evidence>
<protein>
    <submittedName>
        <fullName evidence="7">Mandelate racemase-like protein / muconate lactonizing enzyme-like protein</fullName>
    </submittedName>
</protein>
<dbReference type="PANTHER" id="PTHR48080:SF3">
    <property type="entry name" value="ENOLASE SUPERFAMILY MEMBER DDB_G0284701"/>
    <property type="match status" value="1"/>
</dbReference>
<evidence type="ECO:0000313" key="7">
    <source>
        <dbReference type="EMBL" id="ELZ29307.1"/>
    </source>
</evidence>
<keyword evidence="4" id="KW-0460">Magnesium</keyword>
<comment type="caution">
    <text evidence="7">The sequence shown here is derived from an EMBL/GenBank/DDBJ whole genome shotgun (WGS) entry which is preliminary data.</text>
</comment>
<dbReference type="SUPFAM" id="SSF54826">
    <property type="entry name" value="Enolase N-terminal domain-like"/>
    <property type="match status" value="1"/>
</dbReference>
<evidence type="ECO:0000256" key="5">
    <source>
        <dbReference type="ARBA" id="ARBA00023235"/>
    </source>
</evidence>
<dbReference type="STRING" id="797114.C475_03784"/>
<dbReference type="AlphaFoldDB" id="M0D3N2"/>